<protein>
    <submittedName>
        <fullName evidence="1">Uncharacterized protein</fullName>
    </submittedName>
</protein>
<keyword evidence="2" id="KW-1185">Reference proteome</keyword>
<dbReference type="OrthoDB" id="10493050at2759"/>
<sequence length="289" mass="31915">MPVRSPRRVEKEADKAPEVQDDVLETEGTASLLSFPNSVSGAYVLGNYNPKSLYISTPLSLPDLIAFSCDSTSATGTLSFAFMHGGTFSYNTAEELTNTKNIVYEAQNTKTDGMVVTFYQDLSQGGQAQRGPALAQVVGEYMKYLKLDLTGGCLFTVSNPDEDFLTTKTSVSITVSVGTSIRLHMRTDEGYSCACQGENEAQSLVTKIISSPGHKFYYEDWSEVDDSDDYAFTFTIRKEGPNKTPFVTFLANFRVNPNTDPWEIGYLPLKGLRYNDDLTVDGTCTWSKR</sequence>
<accession>A0A167MKX7</accession>
<reference evidence="1 2" key="1">
    <citation type="journal article" date="2016" name="Mol. Biol. Evol.">
        <title>Comparative Genomics of Early-Diverging Mushroom-Forming Fungi Provides Insights into the Origins of Lignocellulose Decay Capabilities.</title>
        <authorList>
            <person name="Nagy L.G."/>
            <person name="Riley R."/>
            <person name="Tritt A."/>
            <person name="Adam C."/>
            <person name="Daum C."/>
            <person name="Floudas D."/>
            <person name="Sun H."/>
            <person name="Yadav J.S."/>
            <person name="Pangilinan J."/>
            <person name="Larsson K.H."/>
            <person name="Matsuura K."/>
            <person name="Barry K."/>
            <person name="Labutti K."/>
            <person name="Kuo R."/>
            <person name="Ohm R.A."/>
            <person name="Bhattacharya S.S."/>
            <person name="Shirouzu T."/>
            <person name="Yoshinaga Y."/>
            <person name="Martin F.M."/>
            <person name="Grigoriev I.V."/>
            <person name="Hibbett D.S."/>
        </authorList>
    </citation>
    <scope>NUCLEOTIDE SEQUENCE [LARGE SCALE GENOMIC DNA]</scope>
    <source>
        <strain evidence="1 2">TUFC12733</strain>
    </source>
</reference>
<dbReference type="Proteomes" id="UP000076738">
    <property type="component" value="Unassembled WGS sequence"/>
</dbReference>
<evidence type="ECO:0000313" key="2">
    <source>
        <dbReference type="Proteomes" id="UP000076738"/>
    </source>
</evidence>
<dbReference type="AlphaFoldDB" id="A0A167MKX7"/>
<organism evidence="1 2">
    <name type="scientific">Calocera viscosa (strain TUFC12733)</name>
    <dbReference type="NCBI Taxonomy" id="1330018"/>
    <lineage>
        <taxon>Eukaryota</taxon>
        <taxon>Fungi</taxon>
        <taxon>Dikarya</taxon>
        <taxon>Basidiomycota</taxon>
        <taxon>Agaricomycotina</taxon>
        <taxon>Dacrymycetes</taxon>
        <taxon>Dacrymycetales</taxon>
        <taxon>Dacrymycetaceae</taxon>
        <taxon>Calocera</taxon>
    </lineage>
</organism>
<evidence type="ECO:0000313" key="1">
    <source>
        <dbReference type="EMBL" id="KZO96826.1"/>
    </source>
</evidence>
<gene>
    <name evidence="1" type="ORF">CALVIDRAFT_100284</name>
</gene>
<dbReference type="EMBL" id="KV417282">
    <property type="protein sequence ID" value="KZO96826.1"/>
    <property type="molecule type" value="Genomic_DNA"/>
</dbReference>
<proteinExistence type="predicted"/>
<name>A0A167MKX7_CALVF</name>